<protein>
    <submittedName>
        <fullName evidence="1">Uncharacterized protein</fullName>
    </submittedName>
</protein>
<dbReference type="Proteomes" id="UP000001557">
    <property type="component" value="Chromosome"/>
</dbReference>
<dbReference type="HOGENOM" id="CLU_2412388_0_0_6"/>
<proteinExistence type="predicted"/>
<dbReference type="OrthoDB" id="5879250at2"/>
<dbReference type="AlphaFoldDB" id="A3D9X3"/>
<keyword evidence="2" id="KW-1185">Reference proteome</keyword>
<name>A3D9X3_SHEB5</name>
<gene>
    <name evidence="1" type="ordered locus">Sbal_4070</name>
</gene>
<dbReference type="RefSeq" id="WP_011848101.1">
    <property type="nucleotide sequence ID" value="NC_009052.1"/>
</dbReference>
<reference evidence="1 2" key="1">
    <citation type="submission" date="2007-02" db="EMBL/GenBank/DDBJ databases">
        <title>Complete sequence of chromosome of Shewanella baltica OS155.</title>
        <authorList>
            <consortium name="US DOE Joint Genome Institute"/>
            <person name="Copeland A."/>
            <person name="Lucas S."/>
            <person name="Lapidus A."/>
            <person name="Barry K."/>
            <person name="Detter J.C."/>
            <person name="Glavina del Rio T."/>
            <person name="Hammon N."/>
            <person name="Israni S."/>
            <person name="Dalin E."/>
            <person name="Tice H."/>
            <person name="Pitluck S."/>
            <person name="Sims D.R."/>
            <person name="Brettin T."/>
            <person name="Bruce D."/>
            <person name="Han C."/>
            <person name="Tapia R."/>
            <person name="Brainard J."/>
            <person name="Schmutz J."/>
            <person name="Larimer F."/>
            <person name="Land M."/>
            <person name="Hauser L."/>
            <person name="Kyrpides N."/>
            <person name="Mikhailova N."/>
            <person name="Brettar I."/>
            <person name="Klappenbach J."/>
            <person name="Konstantinidis K."/>
            <person name="Rodrigues J."/>
            <person name="Tiedje J."/>
            <person name="Richardson P."/>
        </authorList>
    </citation>
    <scope>NUCLEOTIDE SEQUENCE [LARGE SCALE GENOMIC DNA]</scope>
    <source>
        <strain evidence="2">OS155 / ATCC BAA-1091</strain>
    </source>
</reference>
<organism evidence="1 2">
    <name type="scientific">Shewanella baltica (strain OS155 / ATCC BAA-1091)</name>
    <dbReference type="NCBI Taxonomy" id="325240"/>
    <lineage>
        <taxon>Bacteria</taxon>
        <taxon>Pseudomonadati</taxon>
        <taxon>Pseudomonadota</taxon>
        <taxon>Gammaproteobacteria</taxon>
        <taxon>Alteromonadales</taxon>
        <taxon>Shewanellaceae</taxon>
        <taxon>Shewanella</taxon>
    </lineage>
</organism>
<accession>A3D9X3</accession>
<sequence length="96" mass="11331">MKIIDYLVQVTNLPSDLLEASQNTKSELYRTYRVYKLLIDSKLLWKVWLLDEYEQVWLEVNFINCEGKPEFHTVSLDKGTYQEIGFDSYTALSSLE</sequence>
<dbReference type="EMBL" id="CP000563">
    <property type="protein sequence ID" value="ABN63536.1"/>
    <property type="molecule type" value="Genomic_DNA"/>
</dbReference>
<evidence type="ECO:0000313" key="2">
    <source>
        <dbReference type="Proteomes" id="UP000001557"/>
    </source>
</evidence>
<dbReference type="KEGG" id="sbl:Sbal_4070"/>
<evidence type="ECO:0000313" key="1">
    <source>
        <dbReference type="EMBL" id="ABN63536.1"/>
    </source>
</evidence>